<dbReference type="RefSeq" id="WP_139980262.1">
    <property type="nucleotide sequence ID" value="NZ_CP041046.1"/>
</dbReference>
<dbReference type="EMBL" id="CP041046">
    <property type="protein sequence ID" value="QDE38595.1"/>
    <property type="molecule type" value="Genomic_DNA"/>
</dbReference>
<name>A0A4Y5Z1Y3_9GAMM</name>
<evidence type="ECO:0000259" key="2">
    <source>
        <dbReference type="Pfam" id="PF13581"/>
    </source>
</evidence>
<dbReference type="KEGG" id="lpy:FIV34_04955"/>
<evidence type="ECO:0000256" key="1">
    <source>
        <dbReference type="ARBA" id="ARBA00022527"/>
    </source>
</evidence>
<sequence>MRLCIPNRLEDVFQALEHAETTLDLASIDDACRADVRLVLEELLVNTVRHGYPDGRHGTIEIKLEARIDAVRLELRDDARPFNPLEHEPPDLPGDLADRDIGGLGLHLARSIASDFEYARDAHGNRVVIRFDPTLSGEPSP</sequence>
<reference evidence="3 4" key="1">
    <citation type="submission" date="2019-06" db="EMBL/GenBank/DDBJ databases">
        <title>A complete genome sequence for Luteibacter pinisoli MAH-14.</title>
        <authorList>
            <person name="Baltrus D.A."/>
        </authorList>
    </citation>
    <scope>NUCLEOTIDE SEQUENCE [LARGE SCALE GENOMIC DNA]</scope>
    <source>
        <strain evidence="3 4">MAH-14</strain>
    </source>
</reference>
<dbReference type="SUPFAM" id="SSF55874">
    <property type="entry name" value="ATPase domain of HSP90 chaperone/DNA topoisomerase II/histidine kinase"/>
    <property type="match status" value="1"/>
</dbReference>
<dbReference type="InterPro" id="IPR050267">
    <property type="entry name" value="Anti-sigma-factor_SerPK"/>
</dbReference>
<accession>A0A4Y5Z1Y3</accession>
<keyword evidence="1" id="KW-0418">Kinase</keyword>
<evidence type="ECO:0000313" key="3">
    <source>
        <dbReference type="EMBL" id="QDE38595.1"/>
    </source>
</evidence>
<dbReference type="CDD" id="cd16936">
    <property type="entry name" value="HATPase_RsbW-like"/>
    <property type="match status" value="1"/>
</dbReference>
<proteinExistence type="predicted"/>
<dbReference type="GO" id="GO:0004674">
    <property type="term" value="F:protein serine/threonine kinase activity"/>
    <property type="evidence" value="ECO:0007669"/>
    <property type="project" value="UniProtKB-KW"/>
</dbReference>
<dbReference type="Gene3D" id="3.30.565.10">
    <property type="entry name" value="Histidine kinase-like ATPase, C-terminal domain"/>
    <property type="match status" value="1"/>
</dbReference>
<keyword evidence="4" id="KW-1185">Reference proteome</keyword>
<evidence type="ECO:0000313" key="4">
    <source>
        <dbReference type="Proteomes" id="UP000316093"/>
    </source>
</evidence>
<dbReference type="GO" id="GO:0005524">
    <property type="term" value="F:ATP binding"/>
    <property type="evidence" value="ECO:0007669"/>
    <property type="project" value="UniProtKB-KW"/>
</dbReference>
<keyword evidence="1" id="KW-0808">Transferase</keyword>
<keyword evidence="3" id="KW-0067">ATP-binding</keyword>
<dbReference type="Proteomes" id="UP000316093">
    <property type="component" value="Chromosome"/>
</dbReference>
<dbReference type="Pfam" id="PF13581">
    <property type="entry name" value="HATPase_c_2"/>
    <property type="match status" value="1"/>
</dbReference>
<protein>
    <submittedName>
        <fullName evidence="3">ATP-binding protein</fullName>
    </submittedName>
</protein>
<dbReference type="PANTHER" id="PTHR35526:SF6">
    <property type="entry name" value="SLR1861 PROTEIN"/>
    <property type="match status" value="1"/>
</dbReference>
<dbReference type="PANTHER" id="PTHR35526">
    <property type="entry name" value="ANTI-SIGMA-F FACTOR RSBW-RELATED"/>
    <property type="match status" value="1"/>
</dbReference>
<organism evidence="3 4">
    <name type="scientific">Luteibacter pinisoli</name>
    <dbReference type="NCBI Taxonomy" id="2589080"/>
    <lineage>
        <taxon>Bacteria</taxon>
        <taxon>Pseudomonadati</taxon>
        <taxon>Pseudomonadota</taxon>
        <taxon>Gammaproteobacteria</taxon>
        <taxon>Lysobacterales</taxon>
        <taxon>Rhodanobacteraceae</taxon>
        <taxon>Luteibacter</taxon>
    </lineage>
</organism>
<keyword evidence="1" id="KW-0723">Serine/threonine-protein kinase</keyword>
<dbReference type="InterPro" id="IPR036890">
    <property type="entry name" value="HATPase_C_sf"/>
</dbReference>
<gene>
    <name evidence="3" type="ORF">FIV34_04955</name>
</gene>
<keyword evidence="3" id="KW-0547">Nucleotide-binding</keyword>
<dbReference type="AlphaFoldDB" id="A0A4Y5Z1Y3"/>
<feature type="domain" description="Histidine kinase/HSP90-like ATPase" evidence="2">
    <location>
        <begin position="5"/>
        <end position="130"/>
    </location>
</feature>
<dbReference type="InterPro" id="IPR003594">
    <property type="entry name" value="HATPase_dom"/>
</dbReference>
<dbReference type="OrthoDB" id="9792240at2"/>